<dbReference type="PANTHER" id="PTHR13754">
    <property type="entry name" value="METALLO-BETA-LACTAMASE SUPERFAMILY PROTEIN"/>
    <property type="match status" value="1"/>
</dbReference>
<feature type="domain" description="Metallo-beta-lactamase" evidence="1">
    <location>
        <begin position="25"/>
        <end position="139"/>
    </location>
</feature>
<dbReference type="STRING" id="321763.SAMN04488692_10360"/>
<proteinExistence type="predicted"/>
<dbReference type="RefSeq" id="WP_089758209.1">
    <property type="nucleotide sequence ID" value="NZ_FNGO01000003.1"/>
</dbReference>
<accession>A0A1G9IT60</accession>
<dbReference type="SUPFAM" id="SSF56281">
    <property type="entry name" value="Metallo-hydrolase/oxidoreductase"/>
    <property type="match status" value="1"/>
</dbReference>
<dbReference type="Pfam" id="PF00753">
    <property type="entry name" value="Lactamase_B"/>
    <property type="match status" value="1"/>
</dbReference>
<dbReference type="EMBL" id="FNGO01000003">
    <property type="protein sequence ID" value="SDL28539.1"/>
    <property type="molecule type" value="Genomic_DNA"/>
</dbReference>
<dbReference type="OrthoDB" id="9803916at2"/>
<reference evidence="2 3" key="1">
    <citation type="submission" date="2016-10" db="EMBL/GenBank/DDBJ databases">
        <authorList>
            <person name="de Groot N.N."/>
        </authorList>
    </citation>
    <scope>NUCLEOTIDE SEQUENCE [LARGE SCALE GENOMIC DNA]</scope>
    <source>
        <strain evidence="2 3">SLAS-1</strain>
    </source>
</reference>
<dbReference type="Gene3D" id="3.60.15.10">
    <property type="entry name" value="Ribonuclease Z/Hydroxyacylglutathione hydrolase-like"/>
    <property type="match status" value="1"/>
</dbReference>
<protein>
    <submittedName>
        <fullName evidence="2">7,8-dihydropterin-6-yl-methyl-4-(Beta-D-ribofuranosyl)aminobenzene 5'-phosphate synthase</fullName>
    </submittedName>
</protein>
<sequence length="277" mass="30840">MADSIEVKILADDLVHEPDLLAEHGLCFWISKENRQVLFDTGQGLVLEHNAEELGINLSRLSAAVVSHGHNDHGGGIEGLLEHQQDLALYGHPEIFSDKYVKEDKGDLRNAGIDFSREQINFKPINDHQEICGGLQLTGPIPRKNSWETTPDNYLKLTEEEGEEELVKDDFIDDQALFFPTVSGTVVLLGCAHAGVVNTLEHIRSISSQSSLRAVLGGMHLYSADDHIIKKTIEYLDDLDLDLIVPMHCTGFSAQAEMRRSLNTRVKIGEVGERYVF</sequence>
<dbReference type="InterPro" id="IPR001279">
    <property type="entry name" value="Metallo-B-lactamas"/>
</dbReference>
<evidence type="ECO:0000313" key="3">
    <source>
        <dbReference type="Proteomes" id="UP000199476"/>
    </source>
</evidence>
<dbReference type="InterPro" id="IPR041712">
    <property type="entry name" value="DHPS-like_MBL-fold"/>
</dbReference>
<dbReference type="AlphaFoldDB" id="A0A1G9IT60"/>
<dbReference type="Proteomes" id="UP000199476">
    <property type="component" value="Unassembled WGS sequence"/>
</dbReference>
<evidence type="ECO:0000259" key="1">
    <source>
        <dbReference type="Pfam" id="PF00753"/>
    </source>
</evidence>
<organism evidence="2 3">
    <name type="scientific">Halarsenatibacter silvermanii</name>
    <dbReference type="NCBI Taxonomy" id="321763"/>
    <lineage>
        <taxon>Bacteria</taxon>
        <taxon>Bacillati</taxon>
        <taxon>Bacillota</taxon>
        <taxon>Clostridia</taxon>
        <taxon>Halanaerobiales</taxon>
        <taxon>Halarsenatibacteraceae</taxon>
        <taxon>Halarsenatibacter</taxon>
    </lineage>
</organism>
<evidence type="ECO:0000313" key="2">
    <source>
        <dbReference type="EMBL" id="SDL28539.1"/>
    </source>
</evidence>
<dbReference type="PANTHER" id="PTHR13754:SF13">
    <property type="entry name" value="METALLO-BETA-LACTAMASE SUPERFAMILY PROTEIN (AFU_ORTHOLOGUE AFUA_3G07630)"/>
    <property type="match status" value="1"/>
</dbReference>
<dbReference type="InterPro" id="IPR052926">
    <property type="entry name" value="Metallo-beta-lactamase_dom"/>
</dbReference>
<dbReference type="InterPro" id="IPR036866">
    <property type="entry name" value="RibonucZ/Hydroxyglut_hydro"/>
</dbReference>
<keyword evidence="3" id="KW-1185">Reference proteome</keyword>
<name>A0A1G9IT60_9FIRM</name>
<dbReference type="CDD" id="cd07713">
    <property type="entry name" value="DHPS-like_MBL-fold"/>
    <property type="match status" value="1"/>
</dbReference>
<gene>
    <name evidence="2" type="ORF">SAMN04488692_10360</name>
</gene>
<dbReference type="GO" id="GO:0016740">
    <property type="term" value="F:transferase activity"/>
    <property type="evidence" value="ECO:0007669"/>
    <property type="project" value="TreeGrafter"/>
</dbReference>